<dbReference type="InterPro" id="IPR041679">
    <property type="entry name" value="DNA2/NAM7-like_C"/>
</dbReference>
<evidence type="ECO:0000259" key="4">
    <source>
        <dbReference type="Pfam" id="PF13087"/>
    </source>
</evidence>
<reference evidence="7 8" key="1">
    <citation type="journal article" date="2015" name="Genome Biol. Evol.">
        <title>Phylogenomic analyses indicate that early fungi evolved digesting cell walls of algal ancestors of land plants.</title>
        <authorList>
            <person name="Chang Y."/>
            <person name="Wang S."/>
            <person name="Sekimoto S."/>
            <person name="Aerts A.L."/>
            <person name="Choi C."/>
            <person name="Clum A."/>
            <person name="LaButti K.M."/>
            <person name="Lindquist E.A."/>
            <person name="Yee Ngan C."/>
            <person name="Ohm R.A."/>
            <person name="Salamov A.A."/>
            <person name="Grigoriev I.V."/>
            <person name="Spatafora J.W."/>
            <person name="Berbee M.L."/>
        </authorList>
    </citation>
    <scope>NUCLEOTIDE SEQUENCE [LARGE SCALE GENOMIC DNA]</scope>
    <source>
        <strain evidence="7 8">NRRL 1564</strain>
    </source>
</reference>
<dbReference type="Gene3D" id="3.40.50.300">
    <property type="entry name" value="P-loop containing nucleotide triphosphate hydrolases"/>
    <property type="match status" value="2"/>
</dbReference>
<evidence type="ECO:0000256" key="1">
    <source>
        <dbReference type="PIRNR" id="PIRNR038901"/>
    </source>
</evidence>
<dbReference type="OrthoDB" id="1879at2759"/>
<evidence type="ECO:0000313" key="8">
    <source>
        <dbReference type="Proteomes" id="UP000242474"/>
    </source>
</evidence>
<dbReference type="GO" id="GO:0016787">
    <property type="term" value="F:hydrolase activity"/>
    <property type="evidence" value="ECO:0007669"/>
    <property type="project" value="UniProtKB-KW"/>
</dbReference>
<feature type="compositionally biased region" description="Basic residues" evidence="2">
    <location>
        <begin position="1"/>
        <end position="17"/>
    </location>
</feature>
<feature type="domain" description="RNA helicase aquarius beta-barrel" evidence="6">
    <location>
        <begin position="567"/>
        <end position="721"/>
    </location>
</feature>
<protein>
    <recommendedName>
        <fullName evidence="1">Pre-mRNA-splicing factor</fullName>
    </recommendedName>
</protein>
<dbReference type="CDD" id="cd17935">
    <property type="entry name" value="EEXXQc_AQR"/>
    <property type="match status" value="1"/>
</dbReference>
<dbReference type="Pfam" id="PF21143">
    <property type="entry name" value="Aquarius_N_2nd"/>
    <property type="match status" value="1"/>
</dbReference>
<feature type="domain" description="RNA helicase aquarius N-terminal" evidence="5">
    <location>
        <begin position="64"/>
        <end position="473"/>
    </location>
</feature>
<dbReference type="EMBL" id="KZ303546">
    <property type="protein sequence ID" value="PIA13151.1"/>
    <property type="molecule type" value="Genomic_DNA"/>
</dbReference>
<dbReference type="Pfam" id="PF13086">
    <property type="entry name" value="AAA_11"/>
    <property type="match status" value="1"/>
</dbReference>
<dbReference type="STRING" id="763665.A0A2G5B2D3"/>
<dbReference type="Pfam" id="PF16399">
    <property type="entry name" value="Aquarius_N_1st"/>
    <property type="match status" value="1"/>
</dbReference>
<keyword evidence="8" id="KW-1185">Reference proteome</keyword>
<comment type="subunit">
    <text evidence="1">Belongs to the 40S cdc5-associated complex (or cwf complex), a spliceosome sub-complex reminiscent of a late-stage spliceosome.</text>
</comment>
<name>A0A2G5B2D3_COERN</name>
<comment type="function">
    <text evidence="1">Involved in mRNA splicing where it associates with cdc5 and the other cwf proteins as part of the spliceosome.</text>
</comment>
<gene>
    <name evidence="7" type="ORF">COEREDRAFT_78131</name>
</gene>
<dbReference type="GO" id="GO:0005684">
    <property type="term" value="C:U2-type spliceosomal complex"/>
    <property type="evidence" value="ECO:0007669"/>
    <property type="project" value="UniProtKB-UniRule"/>
</dbReference>
<accession>A0A2G5B2D3</accession>
<dbReference type="InterPro" id="IPR047187">
    <property type="entry name" value="SF1_C_Upf1"/>
</dbReference>
<sequence>MPPKKKARGGRPARGKRGTGTSTTASRRRIPARSTVVEEANLSATDQTQSATQPADNKKEETSIQELATRHWLGKSAKWSEDLVRKITLIHIVGTGYSRSNLQLLERQQYFEQYLWPCYSRGDVDSEWLVMAILLILNEKFQLRLHNTTWAVFETEEGSFARLFNDIVKLSTSRLLLSPRSAIAQFLIVCFRSIETGFVRDALMPMVSISIWHHIEGSVLMEGEFKRVPQLRKFWKHVNKKYRSRNKDNMLKQNTESISVLESQRDFVPNLIRDFLCCLFPRHAITEIGKLAYCVKFLELLADVLSQLATRRFVSLIIEDFQVVELCENSPWNTAELLPPPQRWLLRRFKELKDRLRALFYFQVDSVTGQALSDDAAKSAHYQKLIALQLAAFMDFPQQLENMAVSGVDRLGEPSVLAELLEPLDHQSLCKLADRVGIRCHPAATDLLSANVVEDSPDRYYTREFIVSLFTERFRTRPTVADQVRAISAYPSETLLFGDQYACLCYPGLSVPKLNLQFLSLHDYLLRSFELFRLESAYGIREDIVDAIRRLQPQVTYDVSNVEDGRATNTHFTGWTRMALPMRSFDVTDVRHPRIGEKAPSLVRADISVDLTNYVESIVNEWDSEVHAHDVLILCSVLAKGQPGDADNYVVRTVRGCEVECRLDAKGQPIDERADEDVRQGNRADTGRMRYFRVLLDKHQYYSDIQQDSDVYASLNVVLRRRPQENNFKGALESIRELMLQPAPLPDWFSSTFLGYGDPAAAAALSLQKQSAGSSVYQVEFGDTFVNEEHLRASFPSYDVELVGGVFAKPCVIEFPGNAELEEGHQVLRVMHKPEMDMGPIELRGRRENILRFTPAQIEAIHSAGCEGLTLVVGPPGSGKTDVAVQTISNLYHAHPRQTILLVTHSNQALNQLFAKIIDLDIEPRHLLRLGHGEGELDSDERYSKAGRVDSYLERRSVLLAEVQRLADSLGLGTTAADFAYTCENARFFFISHVRVRWEQYRRKVLDAQPPDASKIVEAFPFVRFIEEQLGHPLFGSNSEDEENADTGKLADTAYGCFRYIESIFDELADIQPFELLRGHSERSNYLLTNQARIVAMTCTHAALKRGELLRLGFRYDTVVMEEAAQVLDIESLIPLTLQRQPKQPTGNTMDVGSSRRRLKRLVMIGDHNQLPPVIRNTGLRSYANMEQSMFTRLIRLNVPYIELNMQARARPQLASLYRFRYHDLGDLIPNVSERAFSRPNPGFLHELQFVDVGDFGKHRGESEPTSHFYQNVGEAEYVVAVYQYMRLLGYPADRIAILTTYNGQRALIRDVLERRCGWLAYFGYPAAVSTVDQFQGQQADYILLSLVRTKNVGHIRDLRRLTVALSRARLGLYVFARKSLFESCFELKSTMKRLLANGDCLELCNQERFDLEQESTQQRETVRVEDVKAMGHLVHKMIEEHIAYDNHIATEDNSDVDMADSSDSSPDNAVGID</sequence>
<dbReference type="SUPFAM" id="SSF52540">
    <property type="entry name" value="P-loop containing nucleoside triphosphate hydrolases"/>
    <property type="match status" value="1"/>
</dbReference>
<dbReference type="PANTHER" id="PTHR10887">
    <property type="entry name" value="DNA2/NAM7 HELICASE FAMILY"/>
    <property type="match status" value="1"/>
</dbReference>
<dbReference type="InterPro" id="IPR045055">
    <property type="entry name" value="DNA2/NAM7-like"/>
</dbReference>
<comment type="similarity">
    <text evidence="1">Belongs to the CWF11 family.</text>
</comment>
<evidence type="ECO:0000256" key="2">
    <source>
        <dbReference type="SAM" id="MobiDB-lite"/>
    </source>
</evidence>
<proteinExistence type="inferred from homology"/>
<feature type="compositionally biased region" description="Low complexity" evidence="2">
    <location>
        <begin position="1462"/>
        <end position="1474"/>
    </location>
</feature>
<evidence type="ECO:0000259" key="5">
    <source>
        <dbReference type="Pfam" id="PF16399"/>
    </source>
</evidence>
<evidence type="ECO:0000259" key="6">
    <source>
        <dbReference type="Pfam" id="PF21143"/>
    </source>
</evidence>
<dbReference type="PIRSF" id="PIRSF038901">
    <property type="entry name" value="AQR_cwf11"/>
    <property type="match status" value="1"/>
</dbReference>
<feature type="region of interest" description="Disordered" evidence="2">
    <location>
        <begin position="1"/>
        <end position="62"/>
    </location>
</feature>
<feature type="region of interest" description="Disordered" evidence="2">
    <location>
        <begin position="1454"/>
        <end position="1474"/>
    </location>
</feature>
<dbReference type="GO" id="GO:0003729">
    <property type="term" value="F:mRNA binding"/>
    <property type="evidence" value="ECO:0007669"/>
    <property type="project" value="TreeGrafter"/>
</dbReference>
<dbReference type="InterPro" id="IPR041677">
    <property type="entry name" value="DNA2/NAM7_AAA_11"/>
</dbReference>
<keyword evidence="1" id="KW-0507">mRNA processing</keyword>
<evidence type="ECO:0000313" key="7">
    <source>
        <dbReference type="EMBL" id="PIA13151.1"/>
    </source>
</evidence>
<dbReference type="InterPro" id="IPR026300">
    <property type="entry name" value="CWF11_fam"/>
</dbReference>
<organism evidence="7 8">
    <name type="scientific">Coemansia reversa (strain ATCC 12441 / NRRL 1564)</name>
    <dbReference type="NCBI Taxonomy" id="763665"/>
    <lineage>
        <taxon>Eukaryota</taxon>
        <taxon>Fungi</taxon>
        <taxon>Fungi incertae sedis</taxon>
        <taxon>Zoopagomycota</taxon>
        <taxon>Kickxellomycotina</taxon>
        <taxon>Kickxellomycetes</taxon>
        <taxon>Kickxellales</taxon>
        <taxon>Kickxellaceae</taxon>
        <taxon>Coemansia</taxon>
    </lineage>
</organism>
<feature type="compositionally biased region" description="Polar residues" evidence="2">
    <location>
        <begin position="42"/>
        <end position="55"/>
    </location>
</feature>
<dbReference type="GO" id="GO:0004386">
    <property type="term" value="F:helicase activity"/>
    <property type="evidence" value="ECO:0007669"/>
    <property type="project" value="InterPro"/>
</dbReference>
<dbReference type="InterPro" id="IPR027417">
    <property type="entry name" value="P-loop_NTPase"/>
</dbReference>
<dbReference type="GO" id="GO:0071013">
    <property type="term" value="C:catalytic step 2 spliceosome"/>
    <property type="evidence" value="ECO:0007669"/>
    <property type="project" value="TreeGrafter"/>
</dbReference>
<dbReference type="CDD" id="cd18808">
    <property type="entry name" value="SF1_C_Upf1"/>
    <property type="match status" value="1"/>
</dbReference>
<dbReference type="PANTHER" id="PTHR10887:SF5">
    <property type="entry name" value="RNA HELICASE AQUARIUS"/>
    <property type="match status" value="1"/>
</dbReference>
<dbReference type="InterPro" id="IPR032174">
    <property type="entry name" value="Aquarius_N"/>
</dbReference>
<dbReference type="Pfam" id="PF13087">
    <property type="entry name" value="AAA_12"/>
    <property type="match status" value="1"/>
</dbReference>
<dbReference type="Proteomes" id="UP000242474">
    <property type="component" value="Unassembled WGS sequence"/>
</dbReference>
<dbReference type="FunFam" id="3.40.50.300:FF:002863">
    <property type="entry name" value="Pre-mRNA-splicing factor cwf11"/>
    <property type="match status" value="1"/>
</dbReference>
<evidence type="ECO:0000259" key="3">
    <source>
        <dbReference type="Pfam" id="PF13086"/>
    </source>
</evidence>
<dbReference type="InterPro" id="IPR048966">
    <property type="entry name" value="Aquarius_b-barrel"/>
</dbReference>
<keyword evidence="1" id="KW-0508">mRNA splicing</keyword>
<keyword evidence="1" id="KW-0539">Nucleus</keyword>
<comment type="subcellular location">
    <subcellularLocation>
        <location evidence="1">Nucleus</location>
    </subcellularLocation>
</comment>
<dbReference type="GO" id="GO:0045292">
    <property type="term" value="P:mRNA cis splicing, via spliceosome"/>
    <property type="evidence" value="ECO:0007669"/>
    <property type="project" value="UniProtKB-UniRule"/>
</dbReference>
<keyword evidence="7" id="KW-0378">Hydrolase</keyword>
<feature type="domain" description="DNA2/NAM7 helicase-like C-terminal" evidence="4">
    <location>
        <begin position="1186"/>
        <end position="1378"/>
    </location>
</feature>
<feature type="domain" description="DNA2/NAM7 helicase helicase" evidence="3">
    <location>
        <begin position="856"/>
        <end position="1175"/>
    </location>
</feature>